<name>W7DT10_9LIST</name>
<dbReference type="EMBL" id="AODM01000056">
    <property type="protein sequence ID" value="EUJ48963.1"/>
    <property type="molecule type" value="Genomic_DNA"/>
</dbReference>
<evidence type="ECO:0000313" key="3">
    <source>
        <dbReference type="Proteomes" id="UP000019241"/>
    </source>
</evidence>
<dbReference type="AlphaFoldDB" id="W7DT10"/>
<dbReference type="PATRIC" id="fig|1265822.4.peg.3316"/>
<accession>W7DT10</accession>
<dbReference type="Proteomes" id="UP000019241">
    <property type="component" value="Unassembled WGS sequence"/>
</dbReference>
<protein>
    <submittedName>
        <fullName evidence="2">Transposase</fullName>
    </submittedName>
</protein>
<feature type="non-terminal residue" evidence="2">
    <location>
        <position position="1"/>
    </location>
</feature>
<comment type="caution">
    <text evidence="2">The sequence shown here is derived from an EMBL/GenBank/DDBJ whole genome shotgun (WGS) entry which is preliminary data.</text>
</comment>
<reference evidence="2 3" key="1">
    <citation type="submission" date="2012-12" db="EMBL/GenBank/DDBJ databases">
        <title>Novel taxa of Listeriaceae from agricultural environments in the United States.</title>
        <authorList>
            <person name="den Bakker H.C."/>
            <person name="Allred A."/>
            <person name="Warchocki S."/>
            <person name="Wright E.M."/>
            <person name="Burrell A."/>
            <person name="Nightingale K.K."/>
            <person name="Kephart D."/>
            <person name="Wiedmann M."/>
        </authorList>
    </citation>
    <scope>NUCLEOTIDE SEQUENCE [LARGE SCALE GENOMIC DNA]</scope>
    <source>
        <strain evidence="2 3">FSL S10-1203</strain>
    </source>
</reference>
<proteinExistence type="predicted"/>
<organism evidence="2 3">
    <name type="scientific">Listeria fleischmannii FSL S10-1203</name>
    <dbReference type="NCBI Taxonomy" id="1265822"/>
    <lineage>
        <taxon>Bacteria</taxon>
        <taxon>Bacillati</taxon>
        <taxon>Bacillota</taxon>
        <taxon>Bacilli</taxon>
        <taxon>Bacillales</taxon>
        <taxon>Listeriaceae</taxon>
        <taxon>Listeria</taxon>
    </lineage>
</organism>
<feature type="transmembrane region" description="Helical" evidence="1">
    <location>
        <begin position="62"/>
        <end position="80"/>
    </location>
</feature>
<keyword evidence="1" id="KW-0472">Membrane</keyword>
<evidence type="ECO:0000256" key="1">
    <source>
        <dbReference type="SAM" id="Phobius"/>
    </source>
</evidence>
<keyword evidence="1" id="KW-0812">Transmembrane</keyword>
<evidence type="ECO:0000313" key="2">
    <source>
        <dbReference type="EMBL" id="EUJ48963.1"/>
    </source>
</evidence>
<keyword evidence="1" id="KW-1133">Transmembrane helix</keyword>
<gene>
    <name evidence="2" type="ORF">MCOL2_16352</name>
</gene>
<sequence>RYRGLRKVTLQAMLTFAAMNLKKLALWSWKSHAFLSYFELSIKKRPFLHFEKGVFLQSEPTINKKLLVFLLALYLFLTALF</sequence>